<keyword evidence="3" id="KW-1185">Reference proteome</keyword>
<gene>
    <name evidence="2" type="ORF">ALC56_14858</name>
</gene>
<protein>
    <submittedName>
        <fullName evidence="2">Uncharacterized protein</fullName>
    </submittedName>
</protein>
<organism evidence="2 3">
    <name type="scientific">Trachymyrmex septentrionalis</name>
    <dbReference type="NCBI Taxonomy" id="34720"/>
    <lineage>
        <taxon>Eukaryota</taxon>
        <taxon>Metazoa</taxon>
        <taxon>Ecdysozoa</taxon>
        <taxon>Arthropoda</taxon>
        <taxon>Hexapoda</taxon>
        <taxon>Insecta</taxon>
        <taxon>Pterygota</taxon>
        <taxon>Neoptera</taxon>
        <taxon>Endopterygota</taxon>
        <taxon>Hymenoptera</taxon>
        <taxon>Apocrita</taxon>
        <taxon>Aculeata</taxon>
        <taxon>Formicoidea</taxon>
        <taxon>Formicidae</taxon>
        <taxon>Myrmicinae</taxon>
        <taxon>Trachymyrmex</taxon>
    </lineage>
</organism>
<feature type="non-terminal residue" evidence="2">
    <location>
        <position position="1"/>
    </location>
</feature>
<evidence type="ECO:0000313" key="3">
    <source>
        <dbReference type="Proteomes" id="UP000078541"/>
    </source>
</evidence>
<dbReference type="Proteomes" id="UP000078541">
    <property type="component" value="Unassembled WGS sequence"/>
</dbReference>
<reference evidence="2 3" key="1">
    <citation type="submission" date="2016-03" db="EMBL/GenBank/DDBJ databases">
        <title>Trachymyrmex septentrionalis WGS genome.</title>
        <authorList>
            <person name="Nygaard S."/>
            <person name="Hu H."/>
            <person name="Boomsma J."/>
            <person name="Zhang G."/>
        </authorList>
    </citation>
    <scope>NUCLEOTIDE SEQUENCE [LARGE SCALE GENOMIC DNA]</scope>
    <source>
        <strain evidence="2">Tsep2-gDNA-1</strain>
        <tissue evidence="2">Whole body</tissue>
    </source>
</reference>
<feature type="transmembrane region" description="Helical" evidence="1">
    <location>
        <begin position="53"/>
        <end position="72"/>
    </location>
</feature>
<dbReference type="AlphaFoldDB" id="A0A195ES99"/>
<keyword evidence="1" id="KW-1133">Transmembrane helix</keyword>
<sequence>VDDYELDDDHLPVFFCVSVYCCNSLHNHNRYQDQVLHRHPCLTYPARHNTKHLYCFLHLLFHLLCLLLVLVLDVSNALNIVDVSFAIVYLDRYKSDHVTSLVIFPSRT</sequence>
<proteinExistence type="predicted"/>
<name>A0A195ES99_9HYME</name>
<evidence type="ECO:0000256" key="1">
    <source>
        <dbReference type="SAM" id="Phobius"/>
    </source>
</evidence>
<evidence type="ECO:0000313" key="2">
    <source>
        <dbReference type="EMBL" id="KYN31046.1"/>
    </source>
</evidence>
<dbReference type="EMBL" id="KQ981993">
    <property type="protein sequence ID" value="KYN31046.1"/>
    <property type="molecule type" value="Genomic_DNA"/>
</dbReference>
<keyword evidence="1" id="KW-0472">Membrane</keyword>
<accession>A0A195ES99</accession>
<keyword evidence="1" id="KW-0812">Transmembrane</keyword>